<keyword evidence="7 11" id="KW-1133">Transmembrane helix</keyword>
<comment type="subcellular location">
    <subcellularLocation>
        <location evidence="1 11">Golgi apparatus membrane</location>
        <topology evidence="1 11">Single-pass type II membrane protein</topology>
    </subcellularLocation>
</comment>
<dbReference type="STRING" id="126957.T1JHM9"/>
<reference evidence="13" key="1">
    <citation type="submission" date="2011-05" db="EMBL/GenBank/DDBJ databases">
        <authorList>
            <person name="Richards S.R."/>
            <person name="Qu J."/>
            <person name="Jiang H."/>
            <person name="Jhangiani S.N."/>
            <person name="Agravi P."/>
            <person name="Goodspeed R."/>
            <person name="Gross S."/>
            <person name="Mandapat C."/>
            <person name="Jackson L."/>
            <person name="Mathew T."/>
            <person name="Pu L."/>
            <person name="Thornton R."/>
            <person name="Saada N."/>
            <person name="Wilczek-Boney K.B."/>
            <person name="Lee S."/>
            <person name="Kovar C."/>
            <person name="Wu Y."/>
            <person name="Scherer S.E."/>
            <person name="Worley K.C."/>
            <person name="Muzny D.M."/>
            <person name="Gibbs R."/>
        </authorList>
    </citation>
    <scope>NUCLEOTIDE SEQUENCE</scope>
    <source>
        <strain evidence="13">Brora</strain>
    </source>
</reference>
<dbReference type="PhylomeDB" id="T1JHM9"/>
<keyword evidence="5 11" id="KW-0812">Transmembrane</keyword>
<dbReference type="GO" id="GO:0000139">
    <property type="term" value="C:Golgi membrane"/>
    <property type="evidence" value="ECO:0007669"/>
    <property type="project" value="UniProtKB-SubCell"/>
</dbReference>
<dbReference type="PANTHER" id="PTHR11214:SF3">
    <property type="entry name" value="BETA-1,3-GALACTOSYLTRANSFERASE 6"/>
    <property type="match status" value="1"/>
</dbReference>
<evidence type="ECO:0000256" key="3">
    <source>
        <dbReference type="ARBA" id="ARBA00022676"/>
    </source>
</evidence>
<comment type="similarity">
    <text evidence="2 11">Belongs to the glycosyltransferase 31 family.</text>
</comment>
<dbReference type="GO" id="GO:0006493">
    <property type="term" value="P:protein O-linked glycosylation"/>
    <property type="evidence" value="ECO:0007669"/>
    <property type="project" value="TreeGrafter"/>
</dbReference>
<dbReference type="Proteomes" id="UP000014500">
    <property type="component" value="Unassembled WGS sequence"/>
</dbReference>
<keyword evidence="13" id="KW-1185">Reference proteome</keyword>
<keyword evidence="3 11" id="KW-0328">Glycosyltransferase</keyword>
<evidence type="ECO:0000256" key="4">
    <source>
        <dbReference type="ARBA" id="ARBA00022679"/>
    </source>
</evidence>
<reference evidence="12" key="2">
    <citation type="submission" date="2015-02" db="UniProtKB">
        <authorList>
            <consortium name="EnsemblMetazoa"/>
        </authorList>
    </citation>
    <scope>IDENTIFICATION</scope>
</reference>
<dbReference type="OMA" id="QPYSINE"/>
<name>T1JHM9_STRMM</name>
<keyword evidence="6 11" id="KW-0735">Signal-anchor</keyword>
<protein>
    <recommendedName>
        <fullName evidence="11">Hexosyltransferase</fullName>
        <ecNumber evidence="11">2.4.1.-</ecNumber>
    </recommendedName>
</protein>
<feature type="transmembrane region" description="Helical" evidence="11">
    <location>
        <begin position="23"/>
        <end position="44"/>
    </location>
</feature>
<evidence type="ECO:0000256" key="9">
    <source>
        <dbReference type="ARBA" id="ARBA00023136"/>
    </source>
</evidence>
<dbReference type="eggNOG" id="KOG2287">
    <property type="taxonomic scope" value="Eukaryota"/>
</dbReference>
<evidence type="ECO:0000256" key="11">
    <source>
        <dbReference type="RuleBase" id="RU363063"/>
    </source>
</evidence>
<sequence length="321" mass="37186">MNKCLISSFRNAKMQLLCKWKRGLNGAIFFILIITFIPGTLYIWRRLPQRNGHFRLINHLQPDHLPVPPSSHLVDLRNFTFPLLSDICDYQDVYLLTLVHSTPTHVKERKAIRSTWGAVNQVSGRSIRTVFLAGKSLSPKIQHQLQIESSIYKDIVQGNFIDSYANLTYKNVMGLKWALTYCNSSRFILKVDEDAYVDILQFVKFMLTVYGDNAMRVLMCHVFPEGTPALRQGKWTVPVVEYPYSRYPRYCAGLAYVLSFDVIRDLVIASERVPFFWIDDVYVTGLLAEVVSLRHLSMNFRITLDAMPLKRWLKEDSLHQC</sequence>
<keyword evidence="9 11" id="KW-0472">Membrane</keyword>
<evidence type="ECO:0000256" key="1">
    <source>
        <dbReference type="ARBA" id="ARBA00004323"/>
    </source>
</evidence>
<evidence type="ECO:0000256" key="7">
    <source>
        <dbReference type="ARBA" id="ARBA00022989"/>
    </source>
</evidence>
<evidence type="ECO:0000256" key="5">
    <source>
        <dbReference type="ARBA" id="ARBA00022692"/>
    </source>
</evidence>
<evidence type="ECO:0000256" key="6">
    <source>
        <dbReference type="ARBA" id="ARBA00022968"/>
    </source>
</evidence>
<keyword evidence="4" id="KW-0808">Transferase</keyword>
<dbReference type="EC" id="2.4.1.-" evidence="11"/>
<keyword evidence="10" id="KW-0325">Glycoprotein</keyword>
<dbReference type="Pfam" id="PF01762">
    <property type="entry name" value="Galactosyl_T"/>
    <property type="match status" value="1"/>
</dbReference>
<accession>T1JHM9</accession>
<evidence type="ECO:0000313" key="13">
    <source>
        <dbReference type="Proteomes" id="UP000014500"/>
    </source>
</evidence>
<evidence type="ECO:0000256" key="2">
    <source>
        <dbReference type="ARBA" id="ARBA00008661"/>
    </source>
</evidence>
<dbReference type="InterPro" id="IPR002659">
    <property type="entry name" value="Glyco_trans_31"/>
</dbReference>
<evidence type="ECO:0000256" key="8">
    <source>
        <dbReference type="ARBA" id="ARBA00023034"/>
    </source>
</evidence>
<dbReference type="PANTHER" id="PTHR11214">
    <property type="entry name" value="BETA-1,3-N-ACETYLGLUCOSAMINYLTRANSFERASE"/>
    <property type="match status" value="1"/>
</dbReference>
<evidence type="ECO:0000313" key="12">
    <source>
        <dbReference type="EnsemblMetazoa" id="SMAR013360-PA"/>
    </source>
</evidence>
<dbReference type="EnsemblMetazoa" id="SMAR013360-RA">
    <property type="protein sequence ID" value="SMAR013360-PA"/>
    <property type="gene ID" value="SMAR013360"/>
</dbReference>
<keyword evidence="8 11" id="KW-0333">Golgi apparatus</keyword>
<dbReference type="EMBL" id="AFFK01014262">
    <property type="status" value="NOT_ANNOTATED_CDS"/>
    <property type="molecule type" value="Genomic_DNA"/>
</dbReference>
<proteinExistence type="inferred from homology"/>
<dbReference type="GO" id="GO:0016758">
    <property type="term" value="F:hexosyltransferase activity"/>
    <property type="evidence" value="ECO:0007669"/>
    <property type="project" value="InterPro"/>
</dbReference>
<dbReference type="Gene3D" id="3.90.550.50">
    <property type="match status" value="1"/>
</dbReference>
<dbReference type="HOGENOM" id="CLU_036849_2_2_1"/>
<evidence type="ECO:0000256" key="10">
    <source>
        <dbReference type="ARBA" id="ARBA00023180"/>
    </source>
</evidence>
<dbReference type="AlphaFoldDB" id="T1JHM9"/>
<organism evidence="12 13">
    <name type="scientific">Strigamia maritima</name>
    <name type="common">European centipede</name>
    <name type="synonym">Geophilus maritimus</name>
    <dbReference type="NCBI Taxonomy" id="126957"/>
    <lineage>
        <taxon>Eukaryota</taxon>
        <taxon>Metazoa</taxon>
        <taxon>Ecdysozoa</taxon>
        <taxon>Arthropoda</taxon>
        <taxon>Myriapoda</taxon>
        <taxon>Chilopoda</taxon>
        <taxon>Pleurostigmophora</taxon>
        <taxon>Geophilomorpha</taxon>
        <taxon>Linotaeniidae</taxon>
        <taxon>Strigamia</taxon>
    </lineage>
</organism>
<dbReference type="FunFam" id="3.90.550.50:FF:000001">
    <property type="entry name" value="Hexosyltransferase"/>
    <property type="match status" value="1"/>
</dbReference>